<dbReference type="AlphaFoldDB" id="B1XSL7"/>
<accession>B1XSL7</accession>
<dbReference type="STRING" id="452638.Pnec_1762"/>
<dbReference type="EMBL" id="CP001010">
    <property type="protein sequence ID" value="ACB44816.1"/>
    <property type="molecule type" value="Genomic_DNA"/>
</dbReference>
<keyword evidence="1" id="KW-1133">Transmembrane helix</keyword>
<keyword evidence="1" id="KW-0472">Membrane</keyword>
<gene>
    <name evidence="2" type="ordered locus">Pnec_1762</name>
</gene>
<evidence type="ECO:0000313" key="2">
    <source>
        <dbReference type="EMBL" id="ACB44816.1"/>
    </source>
</evidence>
<dbReference type="HOGENOM" id="CLU_2635055_0_0_4"/>
<name>B1XSL7_POLNS</name>
<reference evidence="2" key="1">
    <citation type="submission" date="2008-03" db="EMBL/GenBank/DDBJ databases">
        <title>Complete sequence of Polynucleobacter necessarius STIR1.</title>
        <authorList>
            <consortium name="US DOE Joint Genome Institute"/>
            <person name="Copeland A."/>
            <person name="Lucas S."/>
            <person name="Lapidus A."/>
            <person name="Barry K."/>
            <person name="Detter J.C."/>
            <person name="Glavina del Rio T."/>
            <person name="Hammon N."/>
            <person name="Israni S."/>
            <person name="Dalin E."/>
            <person name="Tice H."/>
            <person name="Pitluck S."/>
            <person name="Chain P."/>
            <person name="Malfatti S."/>
            <person name="Shin M."/>
            <person name="Vergez L."/>
            <person name="Schmutz J."/>
            <person name="Larimer F."/>
            <person name="Land M."/>
            <person name="Hauser L."/>
            <person name="Kyrpides N."/>
            <person name="Kim E."/>
            <person name="Hahn M."/>
            <person name="Richardson P."/>
        </authorList>
    </citation>
    <scope>NUCLEOTIDE SEQUENCE [LARGE SCALE GENOMIC DNA]</scope>
    <source>
        <strain evidence="2">STIR1</strain>
    </source>
</reference>
<proteinExistence type="predicted"/>
<dbReference type="KEGG" id="pne:Pnec_1762"/>
<feature type="transmembrane region" description="Helical" evidence="1">
    <location>
        <begin position="32"/>
        <end position="53"/>
    </location>
</feature>
<organism evidence="2">
    <name type="scientific">Polynucleobacter necessarius subsp. necessarius (strain STIR1)</name>
    <dbReference type="NCBI Taxonomy" id="452638"/>
    <lineage>
        <taxon>Bacteria</taxon>
        <taxon>Pseudomonadati</taxon>
        <taxon>Pseudomonadota</taxon>
        <taxon>Betaproteobacteria</taxon>
        <taxon>Burkholderiales</taxon>
        <taxon>Burkholderiaceae</taxon>
        <taxon>Polynucleobacter</taxon>
    </lineage>
</organism>
<protein>
    <submittedName>
        <fullName evidence="2">Uncharacterized protein</fullName>
    </submittedName>
</protein>
<feature type="transmembrane region" description="Helical" evidence="1">
    <location>
        <begin position="6"/>
        <end position="25"/>
    </location>
</feature>
<keyword evidence="1" id="KW-0812">Transmembrane</keyword>
<sequence length="77" mass="7972">MSDLIFQALVLGALGLGAGILGGIIGFGTTIILMPALVFFYGLIQAIPVIALVATVANLSRIFFVVAGYSLASLFRI</sequence>
<evidence type="ECO:0000256" key="1">
    <source>
        <dbReference type="SAM" id="Phobius"/>
    </source>
</evidence>